<keyword evidence="3" id="KW-1185">Reference proteome</keyword>
<evidence type="ECO:0008006" key="4">
    <source>
        <dbReference type="Google" id="ProtNLM"/>
    </source>
</evidence>
<dbReference type="OrthoDB" id="9836983at2"/>
<dbReference type="AlphaFoldDB" id="A0A1M7YYB5"/>
<proteinExistence type="predicted"/>
<evidence type="ECO:0000313" key="3">
    <source>
        <dbReference type="Proteomes" id="UP000184600"/>
    </source>
</evidence>
<organism evidence="2 3">
    <name type="scientific">Vibrio quintilis</name>
    <dbReference type="NCBI Taxonomy" id="1117707"/>
    <lineage>
        <taxon>Bacteria</taxon>
        <taxon>Pseudomonadati</taxon>
        <taxon>Pseudomonadota</taxon>
        <taxon>Gammaproteobacteria</taxon>
        <taxon>Vibrionales</taxon>
        <taxon>Vibrionaceae</taxon>
        <taxon>Vibrio</taxon>
    </lineage>
</organism>
<dbReference type="RefSeq" id="WP_073584435.1">
    <property type="nucleotide sequence ID" value="NZ_AP024897.1"/>
</dbReference>
<keyword evidence="1" id="KW-0732">Signal</keyword>
<sequence>MKLIQFAAPLLLLPSLAFANPTSVTVGLPETNCSDMALGSIRLSLNLTDLNGSSANTNTIGISAYDHYGHTLKGYGSISINGKYTKTFEKTFGIGSCAEVPKYLVIKNAQGVNHPVLATGYITVYEENSGTAFYPVPLNINQGNTF</sequence>
<evidence type="ECO:0000256" key="1">
    <source>
        <dbReference type="SAM" id="SignalP"/>
    </source>
</evidence>
<reference evidence="3" key="1">
    <citation type="submission" date="2016-12" db="EMBL/GenBank/DDBJ databases">
        <authorList>
            <person name="Rodrigo-Torres L."/>
            <person name="Arahal R.D."/>
            <person name="Lucena T."/>
        </authorList>
    </citation>
    <scope>NUCLEOTIDE SEQUENCE [LARGE SCALE GENOMIC DNA]</scope>
</reference>
<accession>A0A1M7YYB5</accession>
<name>A0A1M7YYB5_9VIBR</name>
<feature type="chain" id="PRO_5012500769" description="Spore coat protein U domain-containing protein" evidence="1">
    <location>
        <begin position="20"/>
        <end position="146"/>
    </location>
</feature>
<dbReference type="EMBL" id="FRFG01000041">
    <property type="protein sequence ID" value="SHO57466.1"/>
    <property type="molecule type" value="Genomic_DNA"/>
</dbReference>
<feature type="signal peptide" evidence="1">
    <location>
        <begin position="1"/>
        <end position="19"/>
    </location>
</feature>
<gene>
    <name evidence="2" type="ORF">VQ7734_03236</name>
</gene>
<protein>
    <recommendedName>
        <fullName evidence="4">Spore coat protein U domain-containing protein</fullName>
    </recommendedName>
</protein>
<dbReference type="Proteomes" id="UP000184600">
    <property type="component" value="Unassembled WGS sequence"/>
</dbReference>
<evidence type="ECO:0000313" key="2">
    <source>
        <dbReference type="EMBL" id="SHO57466.1"/>
    </source>
</evidence>